<dbReference type="InterPro" id="IPR011006">
    <property type="entry name" value="CheY-like_superfamily"/>
</dbReference>
<sequence length="65" mass="7486">MRKKVVLLEDNESIRDMLKFLLEDENFQVMEYASIASFMAAAANSPTDLFLLDVIGGRKRFRAMQ</sequence>
<dbReference type="STRING" id="405671.SAMN05421827_11040"/>
<dbReference type="PROSITE" id="PS50110">
    <property type="entry name" value="RESPONSE_REGULATORY"/>
    <property type="match status" value="1"/>
</dbReference>
<proteinExistence type="predicted"/>
<dbReference type="Proteomes" id="UP000199643">
    <property type="component" value="Unassembled WGS sequence"/>
</dbReference>
<dbReference type="GO" id="GO:0000160">
    <property type="term" value="P:phosphorelay signal transduction system"/>
    <property type="evidence" value="ECO:0007669"/>
    <property type="project" value="InterPro"/>
</dbReference>
<reference evidence="4" key="1">
    <citation type="submission" date="2016-10" db="EMBL/GenBank/DDBJ databases">
        <authorList>
            <person name="Varghese N."/>
            <person name="Submissions S."/>
        </authorList>
    </citation>
    <scope>NUCLEOTIDE SEQUENCE [LARGE SCALE GENOMIC DNA]</scope>
    <source>
        <strain evidence="4">DSM 17933</strain>
    </source>
</reference>
<dbReference type="EMBL" id="FNCH01000010">
    <property type="protein sequence ID" value="SDG72737.1"/>
    <property type="molecule type" value="Genomic_DNA"/>
</dbReference>
<name>A0A1G7WL69_9SPHI</name>
<feature type="domain" description="Response regulatory" evidence="2">
    <location>
        <begin position="4"/>
        <end position="65"/>
    </location>
</feature>
<evidence type="ECO:0000259" key="2">
    <source>
        <dbReference type="PROSITE" id="PS50110"/>
    </source>
</evidence>
<keyword evidence="4" id="KW-1185">Reference proteome</keyword>
<dbReference type="AlphaFoldDB" id="A0A1G7WL69"/>
<protein>
    <submittedName>
        <fullName evidence="3">Response regulator receiver domain-containing protein</fullName>
    </submittedName>
</protein>
<evidence type="ECO:0000256" key="1">
    <source>
        <dbReference type="PROSITE-ProRule" id="PRU00169"/>
    </source>
</evidence>
<keyword evidence="1" id="KW-0597">Phosphoprotein</keyword>
<accession>A0A1G7WL69</accession>
<dbReference type="Gene3D" id="3.40.50.2300">
    <property type="match status" value="1"/>
</dbReference>
<evidence type="ECO:0000313" key="4">
    <source>
        <dbReference type="Proteomes" id="UP000199643"/>
    </source>
</evidence>
<dbReference type="RefSeq" id="WP_143009086.1">
    <property type="nucleotide sequence ID" value="NZ_FNCH01000010.1"/>
</dbReference>
<evidence type="ECO:0000313" key="3">
    <source>
        <dbReference type="EMBL" id="SDG72737.1"/>
    </source>
</evidence>
<gene>
    <name evidence="3" type="ORF">SAMN05421827_11040</name>
</gene>
<dbReference type="InterPro" id="IPR001789">
    <property type="entry name" value="Sig_transdc_resp-reg_receiver"/>
</dbReference>
<organism evidence="3 4">
    <name type="scientific">Pedobacter terrae</name>
    <dbReference type="NCBI Taxonomy" id="405671"/>
    <lineage>
        <taxon>Bacteria</taxon>
        <taxon>Pseudomonadati</taxon>
        <taxon>Bacteroidota</taxon>
        <taxon>Sphingobacteriia</taxon>
        <taxon>Sphingobacteriales</taxon>
        <taxon>Sphingobacteriaceae</taxon>
        <taxon>Pedobacter</taxon>
    </lineage>
</organism>
<feature type="modified residue" description="4-aspartylphosphate" evidence="1">
    <location>
        <position position="53"/>
    </location>
</feature>
<dbReference type="SUPFAM" id="SSF52172">
    <property type="entry name" value="CheY-like"/>
    <property type="match status" value="1"/>
</dbReference>